<sequence>MKNLLLLILAVISFSLFGQNKLKSSILEEFNGSNWYTTGGADFEYDSNNNLISITYYLWNGSFYQVSSILTFSYNANNKITEQIVKVWDNTADVLENVAKYESNYNASGELIEFITFEEINSAWKEFNKQEISYQNSKISNIDYSFKDANQWNNNRKLVLQYTGNKITQAKMLTLNGTSFWEDNYRHILTYDSNDKIRENKIEYYTNSVWTDFINISYELDANYNRITEYVGDTTSEHYKTTHDYDMSEQMANYAHPFINNQPDSYLFQDFAHVNKVLSSTTYNYDTLTGSYEEDTRVTHNYNEHLVLSVDNIQQIQKVSLYPNPANDFIQVKGITKPENVSVYTVLGVKVFDSVIKENEKLDIQGLNKGMYLLKFEDGKALKFLKK</sequence>
<evidence type="ECO:0000256" key="1">
    <source>
        <dbReference type="ARBA" id="ARBA00022729"/>
    </source>
</evidence>
<keyword evidence="4" id="KW-1185">Reference proteome</keyword>
<reference evidence="3 4" key="1">
    <citation type="submission" date="2018-05" db="EMBL/GenBank/DDBJ databases">
        <title>Brumimicrobium oceani sp. nov., isolated from coastal sediment.</title>
        <authorList>
            <person name="Kou Y."/>
        </authorList>
    </citation>
    <scope>NUCLEOTIDE SEQUENCE [LARGE SCALE GENOMIC DNA]</scope>
    <source>
        <strain evidence="3 4">C305</strain>
    </source>
</reference>
<dbReference type="OrthoDB" id="1491720at2"/>
<gene>
    <name evidence="3" type="ORF">DIT68_02370</name>
</gene>
<dbReference type="NCBIfam" id="TIGR04183">
    <property type="entry name" value="Por_Secre_tail"/>
    <property type="match status" value="1"/>
</dbReference>
<dbReference type="RefSeq" id="WP_109358208.1">
    <property type="nucleotide sequence ID" value="NZ_QFRJ01000001.1"/>
</dbReference>
<dbReference type="Pfam" id="PF18962">
    <property type="entry name" value="Por_Secre_tail"/>
    <property type="match status" value="1"/>
</dbReference>
<evidence type="ECO:0000313" key="4">
    <source>
        <dbReference type="Proteomes" id="UP000245370"/>
    </source>
</evidence>
<dbReference type="Proteomes" id="UP000245370">
    <property type="component" value="Unassembled WGS sequence"/>
</dbReference>
<dbReference type="Gene3D" id="2.40.128.720">
    <property type="match status" value="1"/>
</dbReference>
<evidence type="ECO:0000259" key="2">
    <source>
        <dbReference type="Pfam" id="PF18962"/>
    </source>
</evidence>
<dbReference type="AlphaFoldDB" id="A0A2U2XH51"/>
<dbReference type="EMBL" id="QFRJ01000001">
    <property type="protein sequence ID" value="PWH87128.1"/>
    <property type="molecule type" value="Genomic_DNA"/>
</dbReference>
<evidence type="ECO:0000313" key="3">
    <source>
        <dbReference type="EMBL" id="PWH87128.1"/>
    </source>
</evidence>
<dbReference type="InterPro" id="IPR026444">
    <property type="entry name" value="Secre_tail"/>
</dbReference>
<organism evidence="3 4">
    <name type="scientific">Brumimicrobium oceani</name>
    <dbReference type="NCBI Taxonomy" id="2100725"/>
    <lineage>
        <taxon>Bacteria</taxon>
        <taxon>Pseudomonadati</taxon>
        <taxon>Bacteroidota</taxon>
        <taxon>Flavobacteriia</taxon>
        <taxon>Flavobacteriales</taxon>
        <taxon>Crocinitomicaceae</taxon>
        <taxon>Brumimicrobium</taxon>
    </lineage>
</organism>
<keyword evidence="1" id="KW-0732">Signal</keyword>
<reference evidence="3 4" key="2">
    <citation type="submission" date="2018-05" db="EMBL/GenBank/DDBJ databases">
        <authorList>
            <person name="Lanie J.A."/>
            <person name="Ng W.-L."/>
            <person name="Kazmierczak K.M."/>
            <person name="Andrzejewski T.M."/>
            <person name="Davidsen T.M."/>
            <person name="Wayne K.J."/>
            <person name="Tettelin H."/>
            <person name="Glass J.I."/>
            <person name="Rusch D."/>
            <person name="Podicherti R."/>
            <person name="Tsui H.-C.T."/>
            <person name="Winkler M.E."/>
        </authorList>
    </citation>
    <scope>NUCLEOTIDE SEQUENCE [LARGE SCALE GENOMIC DNA]</scope>
    <source>
        <strain evidence="3 4">C305</strain>
    </source>
</reference>
<comment type="caution">
    <text evidence="3">The sequence shown here is derived from an EMBL/GenBank/DDBJ whole genome shotgun (WGS) entry which is preliminary data.</text>
</comment>
<proteinExistence type="predicted"/>
<feature type="domain" description="Secretion system C-terminal sorting" evidence="2">
    <location>
        <begin position="321"/>
        <end position="383"/>
    </location>
</feature>
<name>A0A2U2XH51_9FLAO</name>
<accession>A0A2U2XH51</accession>
<protein>
    <recommendedName>
        <fullName evidence="2">Secretion system C-terminal sorting domain-containing protein</fullName>
    </recommendedName>
</protein>